<evidence type="ECO:0000259" key="2">
    <source>
        <dbReference type="Pfam" id="PF16220"/>
    </source>
</evidence>
<dbReference type="Pfam" id="PF16220">
    <property type="entry name" value="DUF4880"/>
    <property type="match status" value="1"/>
</dbReference>
<keyword evidence="4" id="KW-1185">Reference proteome</keyword>
<dbReference type="InterPro" id="IPR012373">
    <property type="entry name" value="Ferrdict_sens_TM"/>
</dbReference>
<dbReference type="Gene3D" id="2.60.120.1440">
    <property type="match status" value="1"/>
</dbReference>
<evidence type="ECO:0000259" key="1">
    <source>
        <dbReference type="Pfam" id="PF04773"/>
    </source>
</evidence>
<feature type="domain" description="FecR N-terminal" evidence="2">
    <location>
        <begin position="21"/>
        <end position="63"/>
    </location>
</feature>
<dbReference type="RefSeq" id="WP_273671437.1">
    <property type="nucleotide sequence ID" value="NZ_JAQQXR010000005.1"/>
</dbReference>
<dbReference type="InterPro" id="IPR032623">
    <property type="entry name" value="FecR_N"/>
</dbReference>
<proteinExistence type="predicted"/>
<dbReference type="PANTHER" id="PTHR30273">
    <property type="entry name" value="PERIPLASMIC SIGNAL SENSOR AND SIGMA FACTOR ACTIVATOR FECR-RELATED"/>
    <property type="match status" value="1"/>
</dbReference>
<dbReference type="PIRSF" id="PIRSF018266">
    <property type="entry name" value="FecR"/>
    <property type="match status" value="1"/>
</dbReference>
<evidence type="ECO:0000313" key="4">
    <source>
        <dbReference type="Proteomes" id="UP001221208"/>
    </source>
</evidence>
<protein>
    <submittedName>
        <fullName evidence="3">FecR domain-containing protein</fullName>
    </submittedName>
</protein>
<reference evidence="3 4" key="1">
    <citation type="submission" date="2022-10" db="EMBL/GenBank/DDBJ databases">
        <title>Janthinobacterium sp. hw3 Genome sequencing.</title>
        <authorList>
            <person name="Park S."/>
        </authorList>
    </citation>
    <scope>NUCLEOTIDE SEQUENCE [LARGE SCALE GENOMIC DNA]</scope>
    <source>
        <strain evidence="4">hw3</strain>
    </source>
</reference>
<dbReference type="InterPro" id="IPR006860">
    <property type="entry name" value="FecR"/>
</dbReference>
<gene>
    <name evidence="3" type="ORF">OIK44_14070</name>
</gene>
<dbReference type="Pfam" id="PF04773">
    <property type="entry name" value="FecR"/>
    <property type="match status" value="1"/>
</dbReference>
<dbReference type="EMBL" id="JAQQXR010000005">
    <property type="protein sequence ID" value="MDC8758706.1"/>
    <property type="molecule type" value="Genomic_DNA"/>
</dbReference>
<evidence type="ECO:0000313" key="3">
    <source>
        <dbReference type="EMBL" id="MDC8758706.1"/>
    </source>
</evidence>
<dbReference type="PANTHER" id="PTHR30273:SF2">
    <property type="entry name" value="PROTEIN FECR"/>
    <property type="match status" value="1"/>
</dbReference>
<comment type="caution">
    <text evidence="3">The sequence shown here is derived from an EMBL/GenBank/DDBJ whole genome shotgun (WGS) entry which is preliminary data.</text>
</comment>
<dbReference type="Proteomes" id="UP001221208">
    <property type="component" value="Unassembled WGS sequence"/>
</dbReference>
<sequence>MRPPVRAPLAGGLPISAATADAAAEWLTLLMSDEADDDARRRWRAWRDADPEHERAWRHIEAVAARFKGLHGGAAYQTLSPQAEAEAEAGAPARRKGLRTLLWLGVAVGAGLFGARAPAVRYALAEHRSGVGERRELVLADGSRVTLNTNSAVNVDFDGRRRLLRLVEGEVMIVTGHAGAAAAAPFIVETAEGTVRALGTRFSVRQRDGSTEVAVFDSAVAVAPSARAGAALRLSAGQRIAFSRAELGAQSATDEHSAAWLRGQVLADNVRLDDFLADIARYRRGVLRCEPDVAGLRISGVFPLSDTDRVLDMLASSLPVRVRSRTAYWVTVEAAP</sequence>
<name>A0ABT5K1V9_9BURK</name>
<organism evidence="3 4">
    <name type="scientific">Janthinobacterium fluminis</name>
    <dbReference type="NCBI Taxonomy" id="2987524"/>
    <lineage>
        <taxon>Bacteria</taxon>
        <taxon>Pseudomonadati</taxon>
        <taxon>Pseudomonadota</taxon>
        <taxon>Betaproteobacteria</taxon>
        <taxon>Burkholderiales</taxon>
        <taxon>Oxalobacteraceae</taxon>
        <taxon>Janthinobacterium</taxon>
    </lineage>
</organism>
<feature type="domain" description="FecR protein" evidence="1">
    <location>
        <begin position="127"/>
        <end position="220"/>
    </location>
</feature>
<accession>A0ABT5K1V9</accession>